<keyword evidence="3" id="KW-0998">Cell outer membrane</keyword>
<protein>
    <submittedName>
        <fullName evidence="8">Hemolysin activation/secretion protein</fullName>
    </submittedName>
    <submittedName>
        <fullName evidence="7">ShlB/FhaC/HecB family hemolysin secretion/activation protein</fullName>
    </submittedName>
</protein>
<keyword evidence="1" id="KW-0472">Membrane</keyword>
<evidence type="ECO:0000256" key="4">
    <source>
        <dbReference type="SAM" id="SignalP"/>
    </source>
</evidence>
<evidence type="ECO:0000256" key="1">
    <source>
        <dbReference type="ARBA" id="ARBA00022452"/>
    </source>
</evidence>
<reference evidence="7 10" key="2">
    <citation type="submission" date="2023-11" db="EMBL/GenBank/DDBJ databases">
        <title>MicrobeMod: A computational toolkit for identifying prokaryotic methylation and restriction-modification with nanopore sequencing.</title>
        <authorList>
            <person name="Crits-Christoph A."/>
            <person name="Kang S.C."/>
            <person name="Lee H."/>
            <person name="Ostrov N."/>
        </authorList>
    </citation>
    <scope>NUCLEOTIDE SEQUENCE [LARGE SCALE GENOMIC DNA]</scope>
    <source>
        <strain evidence="7 10">ATCC BAA-571</strain>
    </source>
</reference>
<dbReference type="Proteomes" id="UP001278050">
    <property type="component" value="Unassembled WGS sequence"/>
</dbReference>
<keyword evidence="1" id="KW-1134">Transmembrane beta strand</keyword>
<feature type="domain" description="Haemolysin activator HlyB C-terminal" evidence="5">
    <location>
        <begin position="206"/>
        <end position="515"/>
    </location>
</feature>
<dbReference type="InterPro" id="IPR005565">
    <property type="entry name" value="Hemolysn_activator_HlyB_C"/>
</dbReference>
<evidence type="ECO:0000256" key="3">
    <source>
        <dbReference type="ARBA" id="ARBA00023237"/>
    </source>
</evidence>
<dbReference type="GO" id="GO:0098046">
    <property type="term" value="C:type V protein secretion system complex"/>
    <property type="evidence" value="ECO:0007669"/>
    <property type="project" value="TreeGrafter"/>
</dbReference>
<dbReference type="GO" id="GO:0046819">
    <property type="term" value="P:protein secretion by the type V secretion system"/>
    <property type="evidence" value="ECO:0007669"/>
    <property type="project" value="TreeGrafter"/>
</dbReference>
<reference evidence="8 9" key="1">
    <citation type="submission" date="2016-10" db="EMBL/GenBank/DDBJ databases">
        <authorList>
            <person name="de Groot N.N."/>
        </authorList>
    </citation>
    <scope>NUCLEOTIDE SEQUENCE [LARGE SCALE GENOMIC DNA]</scope>
    <source>
        <strain evidence="8 9">JCM 10630</strain>
    </source>
</reference>
<dbReference type="OrthoDB" id="572300at2"/>
<keyword evidence="10" id="KW-1185">Reference proteome</keyword>
<feature type="signal peptide" evidence="4">
    <location>
        <begin position="1"/>
        <end position="25"/>
    </location>
</feature>
<dbReference type="EMBL" id="JAWXXP010000001">
    <property type="protein sequence ID" value="MDX5993604.1"/>
    <property type="molecule type" value="Genomic_DNA"/>
</dbReference>
<evidence type="ECO:0000313" key="9">
    <source>
        <dbReference type="Proteomes" id="UP000182413"/>
    </source>
</evidence>
<dbReference type="Proteomes" id="UP000182413">
    <property type="component" value="Unassembled WGS sequence"/>
</dbReference>
<dbReference type="Gene3D" id="2.40.160.50">
    <property type="entry name" value="membrane protein fhac: a member of the omp85/tpsb transporter family"/>
    <property type="match status" value="1"/>
</dbReference>
<proteinExistence type="predicted"/>
<dbReference type="AlphaFoldDB" id="A0A1G7I0I3"/>
<feature type="chain" id="PRO_5010317874" evidence="4">
    <location>
        <begin position="26"/>
        <end position="554"/>
    </location>
</feature>
<dbReference type="PANTHER" id="PTHR34597">
    <property type="entry name" value="SLR1661 PROTEIN"/>
    <property type="match status" value="1"/>
</dbReference>
<evidence type="ECO:0000313" key="7">
    <source>
        <dbReference type="EMBL" id="MDX5993604.1"/>
    </source>
</evidence>
<organism evidence="8 9">
    <name type="scientific">Ectopseudomonas alcaliphila</name>
    <dbReference type="NCBI Taxonomy" id="101564"/>
    <lineage>
        <taxon>Bacteria</taxon>
        <taxon>Pseudomonadati</taxon>
        <taxon>Pseudomonadota</taxon>
        <taxon>Gammaproteobacteria</taxon>
        <taxon>Pseudomonadales</taxon>
        <taxon>Pseudomonadaceae</taxon>
        <taxon>Ectopseudomonas</taxon>
    </lineage>
</organism>
<dbReference type="EMBL" id="FNAE01000005">
    <property type="protein sequence ID" value="SDF06148.1"/>
    <property type="molecule type" value="Genomic_DNA"/>
</dbReference>
<dbReference type="PANTHER" id="PTHR34597:SF1">
    <property type="entry name" value="HEME_HEMOPEXIN TRANSPORTER PROTEIN HUXB"/>
    <property type="match status" value="1"/>
</dbReference>
<dbReference type="RefSeq" id="WP_074680082.1">
    <property type="nucleotide sequence ID" value="NZ_CBCSET010000011.1"/>
</dbReference>
<keyword evidence="4" id="KW-0732">Signal</keyword>
<gene>
    <name evidence="8" type="ORF">SAMN05216575_105233</name>
    <name evidence="7" type="ORF">SIM71_16170</name>
</gene>
<dbReference type="Pfam" id="PF03865">
    <property type="entry name" value="ShlB"/>
    <property type="match status" value="1"/>
</dbReference>
<accession>A0A1G7I0I3</accession>
<evidence type="ECO:0000313" key="8">
    <source>
        <dbReference type="EMBL" id="SDF06148.1"/>
    </source>
</evidence>
<dbReference type="Pfam" id="PF08479">
    <property type="entry name" value="POTRA_2"/>
    <property type="match status" value="1"/>
</dbReference>
<evidence type="ECO:0000256" key="2">
    <source>
        <dbReference type="ARBA" id="ARBA00022692"/>
    </source>
</evidence>
<dbReference type="InterPro" id="IPR013686">
    <property type="entry name" value="Polypept-transport_assoc_ShlB"/>
</dbReference>
<keyword evidence="2" id="KW-0812">Transmembrane</keyword>
<feature type="domain" description="Polypeptide-transport-associated ShlB-type" evidence="6">
    <location>
        <begin position="71"/>
        <end position="145"/>
    </location>
</feature>
<dbReference type="GO" id="GO:0008320">
    <property type="term" value="F:protein transmembrane transporter activity"/>
    <property type="evidence" value="ECO:0007669"/>
    <property type="project" value="TreeGrafter"/>
</dbReference>
<name>A0A1G7I0I3_9GAMM</name>
<dbReference type="InterPro" id="IPR051544">
    <property type="entry name" value="TPS_OM_transporter"/>
</dbReference>
<dbReference type="Gene3D" id="3.10.20.310">
    <property type="entry name" value="membrane protein fhac"/>
    <property type="match status" value="1"/>
</dbReference>
<evidence type="ECO:0000313" key="10">
    <source>
        <dbReference type="Proteomes" id="UP001278050"/>
    </source>
</evidence>
<sequence length="554" mass="60373">MRLATSLLSVALVPTIGFLPALAQAAIVPDAGQVQQSLEQAHLQLPERQRLELNLPDAPVDPAAESGPRLLVKGFVFDGNHALTSPELLELLADLPERELTIGQLQAAANRITRVYRERGYPLARAYLPAQEIDGGMVTIAVLEGRYGQVQIDDQAGLSGSALAPLAALQAGDAVQARPLERSLLLLQDTPGVEVKSTLRPGTSTGSTDLLVNIERAPLLSGSIDADNYGNRFTGQYRLGGTLNLNSPLGLGDRLTLRAMGSDEEQNYGRIAYQLPVGPWSTQLGVAYSDMDYQLAKDFEDLDAHGNARIASVFALQPLVRSRDFSLYAQVQFDDKRLQDDIDLFDQKNAKRSRVVILTLNGNSRDTLLGGGVNSFALAWSQGSLNLDDTTAQRIDDLTAGTAGRFHKLNPSLVRLQRLTERFSLYTQLQGQWADGNLDSSEKLYLGGAYGVRAYPQGEASGDQGWLANLELRYALTDTWQLSTFVDHGEVRLNKDTWASGENHRSLSGAGLGARWAAHGWQVSAVTAWKLGNTDPQSDVDRSPRVWAQVVRFF</sequence>
<evidence type="ECO:0000259" key="6">
    <source>
        <dbReference type="Pfam" id="PF08479"/>
    </source>
</evidence>
<evidence type="ECO:0000259" key="5">
    <source>
        <dbReference type="Pfam" id="PF03865"/>
    </source>
</evidence>